<evidence type="ECO:0000256" key="5">
    <source>
        <dbReference type="PROSITE-ProRule" id="PRU00723"/>
    </source>
</evidence>
<dbReference type="GO" id="GO:0008270">
    <property type="term" value="F:zinc ion binding"/>
    <property type="evidence" value="ECO:0007669"/>
    <property type="project" value="UniProtKB-KW"/>
</dbReference>
<evidence type="ECO:0000256" key="3">
    <source>
        <dbReference type="ARBA" id="ARBA00022771"/>
    </source>
</evidence>
<dbReference type="InterPro" id="IPR000571">
    <property type="entry name" value="Znf_CCCH"/>
</dbReference>
<evidence type="ECO:0000259" key="6">
    <source>
        <dbReference type="PROSITE" id="PS50103"/>
    </source>
</evidence>
<proteinExistence type="predicted"/>
<feature type="zinc finger region" description="C3H1-type" evidence="5">
    <location>
        <begin position="90"/>
        <end position="118"/>
    </location>
</feature>
<evidence type="ECO:0000256" key="2">
    <source>
        <dbReference type="ARBA" id="ARBA00022737"/>
    </source>
</evidence>
<evidence type="ECO:0000256" key="4">
    <source>
        <dbReference type="ARBA" id="ARBA00022833"/>
    </source>
</evidence>
<accession>A0A0K0EYB0</accession>
<dbReference type="STRING" id="75913.A0A0K0EYB0"/>
<reference evidence="7" key="1">
    <citation type="submission" date="2014-07" db="EMBL/GenBank/DDBJ databases">
        <authorList>
            <person name="Martin A.A"/>
            <person name="De Silva N."/>
        </authorList>
    </citation>
    <scope>NUCLEOTIDE SEQUENCE</scope>
</reference>
<feature type="domain" description="C3H1-type" evidence="6">
    <location>
        <begin position="90"/>
        <end position="118"/>
    </location>
</feature>
<keyword evidence="2" id="KW-0677">Repeat</keyword>
<dbReference type="SUPFAM" id="SSF90229">
    <property type="entry name" value="CCCH zinc finger"/>
    <property type="match status" value="1"/>
</dbReference>
<evidence type="ECO:0000313" key="7">
    <source>
        <dbReference type="Proteomes" id="UP000035680"/>
    </source>
</evidence>
<dbReference type="WBParaSite" id="SVE_0151800.1">
    <property type="protein sequence ID" value="SVE_0151800.1"/>
    <property type="gene ID" value="SVE_0151800"/>
</dbReference>
<reference evidence="8" key="2">
    <citation type="submission" date="2015-08" db="UniProtKB">
        <authorList>
            <consortium name="WormBaseParasite"/>
        </authorList>
    </citation>
    <scope>IDENTIFICATION</scope>
</reference>
<dbReference type="Proteomes" id="UP000035680">
    <property type="component" value="Unassembled WGS sequence"/>
</dbReference>
<organism evidence="7 8">
    <name type="scientific">Strongyloides venezuelensis</name>
    <name type="common">Threadworm</name>
    <dbReference type="NCBI Taxonomy" id="75913"/>
    <lineage>
        <taxon>Eukaryota</taxon>
        <taxon>Metazoa</taxon>
        <taxon>Ecdysozoa</taxon>
        <taxon>Nematoda</taxon>
        <taxon>Chromadorea</taxon>
        <taxon>Rhabditida</taxon>
        <taxon>Tylenchina</taxon>
        <taxon>Panagrolaimomorpha</taxon>
        <taxon>Strongyloidoidea</taxon>
        <taxon>Strongyloididae</taxon>
        <taxon>Strongyloides</taxon>
    </lineage>
</organism>
<keyword evidence="4 5" id="KW-0862">Zinc</keyword>
<keyword evidence="3 5" id="KW-0863">Zinc-finger</keyword>
<dbReference type="AlphaFoldDB" id="A0A0K0EYB0"/>
<dbReference type="Pfam" id="PF00642">
    <property type="entry name" value="zf-CCCH"/>
    <property type="match status" value="1"/>
</dbReference>
<evidence type="ECO:0000313" key="8">
    <source>
        <dbReference type="WBParaSite" id="SVE_0151800.1"/>
    </source>
</evidence>
<dbReference type="FunFam" id="4.10.1000.10:FF:000001">
    <property type="entry name" value="zinc finger CCCH domain-containing protein 15-like"/>
    <property type="match status" value="1"/>
</dbReference>
<dbReference type="PROSITE" id="PS50103">
    <property type="entry name" value="ZF_C3H1"/>
    <property type="match status" value="1"/>
</dbReference>
<keyword evidence="7" id="KW-1185">Reference proteome</keyword>
<dbReference type="InterPro" id="IPR036855">
    <property type="entry name" value="Znf_CCCH_sf"/>
</dbReference>
<dbReference type="SMART" id="SM00356">
    <property type="entry name" value="ZnF_C3H1"/>
    <property type="match status" value="1"/>
</dbReference>
<dbReference type="Gene3D" id="4.10.1000.10">
    <property type="entry name" value="Zinc finger, CCCH-type"/>
    <property type="match status" value="1"/>
</dbReference>
<sequence>MQFSTLTYLENPLSVKIPRKVICEMEELKMELRKYGYLYYLTDNAHIRSLIVDKLIELTHDLYVLIMNNSVPDFRLFHKRGYSFWKNPTLYKTTMCENWKINGKCKYGKKCWYAHGNYELRQQIKFTEYFPFTTENLVYAALSQSGILINPIYELSLIQSKIQCTTPPLDNTSTKKHLANFPPLYPPGTIFWSEYCIRPLCSRDKYIYDERISKYERCDD</sequence>
<protein>
    <submittedName>
        <fullName evidence="8">C3H1-type domain-containing protein</fullName>
    </submittedName>
</protein>
<name>A0A0K0EYB0_STRVS</name>
<evidence type="ECO:0000256" key="1">
    <source>
        <dbReference type="ARBA" id="ARBA00022723"/>
    </source>
</evidence>
<keyword evidence="1 5" id="KW-0479">Metal-binding</keyword>